<evidence type="ECO:0000313" key="2">
    <source>
        <dbReference type="EMBL" id="KYB28894.1"/>
    </source>
</evidence>
<reference evidence="2 3" key="1">
    <citation type="journal article" date="2008" name="Nature">
        <title>The genome of the model beetle and pest Tribolium castaneum.</title>
        <authorList>
            <consortium name="Tribolium Genome Sequencing Consortium"/>
            <person name="Richards S."/>
            <person name="Gibbs R.A."/>
            <person name="Weinstock G.M."/>
            <person name="Brown S.J."/>
            <person name="Denell R."/>
            <person name="Beeman R.W."/>
            <person name="Gibbs R."/>
            <person name="Beeman R.W."/>
            <person name="Brown S.J."/>
            <person name="Bucher G."/>
            <person name="Friedrich M."/>
            <person name="Grimmelikhuijzen C.J."/>
            <person name="Klingler M."/>
            <person name="Lorenzen M."/>
            <person name="Richards S."/>
            <person name="Roth S."/>
            <person name="Schroder R."/>
            <person name="Tautz D."/>
            <person name="Zdobnov E.M."/>
            <person name="Muzny D."/>
            <person name="Gibbs R.A."/>
            <person name="Weinstock G.M."/>
            <person name="Attaway T."/>
            <person name="Bell S."/>
            <person name="Buhay C.J."/>
            <person name="Chandrabose M.N."/>
            <person name="Chavez D."/>
            <person name="Clerk-Blankenburg K.P."/>
            <person name="Cree A."/>
            <person name="Dao M."/>
            <person name="Davis C."/>
            <person name="Chacko J."/>
            <person name="Dinh H."/>
            <person name="Dugan-Rocha S."/>
            <person name="Fowler G."/>
            <person name="Garner T.T."/>
            <person name="Garnes J."/>
            <person name="Gnirke A."/>
            <person name="Hawes A."/>
            <person name="Hernandez J."/>
            <person name="Hines S."/>
            <person name="Holder M."/>
            <person name="Hume J."/>
            <person name="Jhangiani S.N."/>
            <person name="Joshi V."/>
            <person name="Khan Z.M."/>
            <person name="Jackson L."/>
            <person name="Kovar C."/>
            <person name="Kowis A."/>
            <person name="Lee S."/>
            <person name="Lewis L.R."/>
            <person name="Margolis J."/>
            <person name="Morgan M."/>
            <person name="Nazareth L.V."/>
            <person name="Nguyen N."/>
            <person name="Okwuonu G."/>
            <person name="Parker D."/>
            <person name="Richards S."/>
            <person name="Ruiz S.J."/>
            <person name="Santibanez J."/>
            <person name="Savard J."/>
            <person name="Scherer S.E."/>
            <person name="Schneider B."/>
            <person name="Sodergren E."/>
            <person name="Tautz D."/>
            <person name="Vattahil S."/>
            <person name="Villasana D."/>
            <person name="White C.S."/>
            <person name="Wright R."/>
            <person name="Park Y."/>
            <person name="Beeman R.W."/>
            <person name="Lord J."/>
            <person name="Oppert B."/>
            <person name="Lorenzen M."/>
            <person name="Brown S."/>
            <person name="Wang L."/>
            <person name="Savard J."/>
            <person name="Tautz D."/>
            <person name="Richards S."/>
            <person name="Weinstock G."/>
            <person name="Gibbs R.A."/>
            <person name="Liu Y."/>
            <person name="Worley K."/>
            <person name="Weinstock G."/>
            <person name="Elsik C.G."/>
            <person name="Reese J.T."/>
            <person name="Elhaik E."/>
            <person name="Landan G."/>
            <person name="Graur D."/>
            <person name="Arensburger P."/>
            <person name="Atkinson P."/>
            <person name="Beeman R.W."/>
            <person name="Beidler J."/>
            <person name="Brown S.J."/>
            <person name="Demuth J.P."/>
            <person name="Drury D.W."/>
            <person name="Du Y.Z."/>
            <person name="Fujiwara H."/>
            <person name="Lorenzen M."/>
            <person name="Maselli V."/>
            <person name="Osanai M."/>
            <person name="Park Y."/>
            <person name="Robertson H.M."/>
            <person name="Tu Z."/>
            <person name="Wang J.J."/>
            <person name="Wang S."/>
            <person name="Richards S."/>
            <person name="Song H."/>
            <person name="Zhang L."/>
            <person name="Sodergren E."/>
            <person name="Werner D."/>
            <person name="Stanke M."/>
            <person name="Morgenstern B."/>
            <person name="Solovyev V."/>
            <person name="Kosarev P."/>
            <person name="Brown G."/>
            <person name="Chen H.C."/>
            <person name="Ermolaeva O."/>
            <person name="Hlavina W."/>
            <person name="Kapustin Y."/>
            <person name="Kiryutin B."/>
            <person name="Kitts P."/>
            <person name="Maglott D."/>
            <person name="Pruitt K."/>
            <person name="Sapojnikov V."/>
            <person name="Souvorov A."/>
            <person name="Mackey A.J."/>
            <person name="Waterhouse R.M."/>
            <person name="Wyder S."/>
            <person name="Zdobnov E.M."/>
            <person name="Zdobnov E.M."/>
            <person name="Wyder S."/>
            <person name="Kriventseva E.V."/>
            <person name="Kadowaki T."/>
            <person name="Bork P."/>
            <person name="Aranda M."/>
            <person name="Bao R."/>
            <person name="Beermann A."/>
            <person name="Berns N."/>
            <person name="Bolognesi R."/>
            <person name="Bonneton F."/>
            <person name="Bopp D."/>
            <person name="Brown S.J."/>
            <person name="Bucher G."/>
            <person name="Butts T."/>
            <person name="Chaumot A."/>
            <person name="Denell R.E."/>
            <person name="Ferrier D.E."/>
            <person name="Friedrich M."/>
            <person name="Gordon C.M."/>
            <person name="Jindra M."/>
            <person name="Klingler M."/>
            <person name="Lan Q."/>
            <person name="Lattorff H.M."/>
            <person name="Laudet V."/>
            <person name="von Levetsow C."/>
            <person name="Liu Z."/>
            <person name="Lutz R."/>
            <person name="Lynch J.A."/>
            <person name="da Fonseca R.N."/>
            <person name="Posnien N."/>
            <person name="Reuter R."/>
            <person name="Roth S."/>
            <person name="Savard J."/>
            <person name="Schinko J.B."/>
            <person name="Schmitt C."/>
            <person name="Schoppmeier M."/>
            <person name="Schroder R."/>
            <person name="Shippy T.D."/>
            <person name="Simonnet F."/>
            <person name="Marques-Souza H."/>
            <person name="Tautz D."/>
            <person name="Tomoyasu Y."/>
            <person name="Trauner J."/>
            <person name="Van der Zee M."/>
            <person name="Vervoort M."/>
            <person name="Wittkopp N."/>
            <person name="Wimmer E.A."/>
            <person name="Yang X."/>
            <person name="Jones A.K."/>
            <person name="Sattelle D.B."/>
            <person name="Ebert P.R."/>
            <person name="Nelson D."/>
            <person name="Scott J.G."/>
            <person name="Beeman R.W."/>
            <person name="Muthukrishnan S."/>
            <person name="Kramer K.J."/>
            <person name="Arakane Y."/>
            <person name="Beeman R.W."/>
            <person name="Zhu Q."/>
            <person name="Hogenkamp D."/>
            <person name="Dixit R."/>
            <person name="Oppert B."/>
            <person name="Jiang H."/>
            <person name="Zou Z."/>
            <person name="Marshall J."/>
            <person name="Elpidina E."/>
            <person name="Vinokurov K."/>
            <person name="Oppert C."/>
            <person name="Zou Z."/>
            <person name="Evans J."/>
            <person name="Lu Z."/>
            <person name="Zhao P."/>
            <person name="Sumathipala N."/>
            <person name="Altincicek B."/>
            <person name="Vilcinskas A."/>
            <person name="Williams M."/>
            <person name="Hultmark D."/>
            <person name="Hetru C."/>
            <person name="Jiang H."/>
            <person name="Grimmelikhuijzen C.J."/>
            <person name="Hauser F."/>
            <person name="Cazzamali G."/>
            <person name="Williamson M."/>
            <person name="Park Y."/>
            <person name="Li B."/>
            <person name="Tanaka Y."/>
            <person name="Predel R."/>
            <person name="Neupert S."/>
            <person name="Schachtner J."/>
            <person name="Verleyen P."/>
            <person name="Raible F."/>
            <person name="Bork P."/>
            <person name="Friedrich M."/>
            <person name="Walden K.K."/>
            <person name="Robertson H.M."/>
            <person name="Angeli S."/>
            <person name="Foret S."/>
            <person name="Bucher G."/>
            <person name="Schuetz S."/>
            <person name="Maleszka R."/>
            <person name="Wimmer E.A."/>
            <person name="Beeman R.W."/>
            <person name="Lorenzen M."/>
            <person name="Tomoyasu Y."/>
            <person name="Miller S.C."/>
            <person name="Grossmann D."/>
            <person name="Bucher G."/>
        </authorList>
    </citation>
    <scope>NUCLEOTIDE SEQUENCE [LARGE SCALE GENOMIC DNA]</scope>
    <source>
        <strain evidence="2 3">Georgia GA2</strain>
    </source>
</reference>
<evidence type="ECO:0000313" key="3">
    <source>
        <dbReference type="Proteomes" id="UP000007266"/>
    </source>
</evidence>
<accession>A0A139WLY0</accession>
<proteinExistence type="predicted"/>
<feature type="signal peptide" evidence="1">
    <location>
        <begin position="1"/>
        <end position="22"/>
    </location>
</feature>
<dbReference type="AlphaFoldDB" id="A0A139WLY0"/>
<protein>
    <submittedName>
        <fullName evidence="2">Uncharacterized protein</fullName>
    </submittedName>
</protein>
<dbReference type="EMBL" id="KQ971319">
    <property type="protein sequence ID" value="KYB28894.1"/>
    <property type="molecule type" value="Genomic_DNA"/>
</dbReference>
<keyword evidence="3" id="KW-1185">Reference proteome</keyword>
<organism evidence="2 3">
    <name type="scientific">Tribolium castaneum</name>
    <name type="common">Red flour beetle</name>
    <dbReference type="NCBI Taxonomy" id="7070"/>
    <lineage>
        <taxon>Eukaryota</taxon>
        <taxon>Metazoa</taxon>
        <taxon>Ecdysozoa</taxon>
        <taxon>Arthropoda</taxon>
        <taxon>Hexapoda</taxon>
        <taxon>Insecta</taxon>
        <taxon>Pterygota</taxon>
        <taxon>Neoptera</taxon>
        <taxon>Endopterygota</taxon>
        <taxon>Coleoptera</taxon>
        <taxon>Polyphaga</taxon>
        <taxon>Cucujiformia</taxon>
        <taxon>Tenebrionidae</taxon>
        <taxon>Tenebrionidae incertae sedis</taxon>
        <taxon>Tribolium</taxon>
    </lineage>
</organism>
<dbReference type="Proteomes" id="UP000007266">
    <property type="component" value="Linkage group 3"/>
</dbReference>
<keyword evidence="1" id="KW-0732">Signal</keyword>
<name>A0A139WLY0_TRICA</name>
<dbReference type="InParanoid" id="A0A139WLY0"/>
<feature type="chain" id="PRO_5007300155" evidence="1">
    <location>
        <begin position="23"/>
        <end position="64"/>
    </location>
</feature>
<sequence length="64" mass="7216">MWISNEFGFLFLSALTLNLCDAFETIEECSDSRAVEKGICSDPEYRSLPGTVTSDYVNLNELLF</sequence>
<evidence type="ECO:0000256" key="1">
    <source>
        <dbReference type="SAM" id="SignalP"/>
    </source>
</evidence>
<reference evidence="2 3" key="2">
    <citation type="journal article" date="2010" name="Nucleic Acids Res.">
        <title>BeetleBase in 2010: revisions to provide comprehensive genomic information for Tribolium castaneum.</title>
        <authorList>
            <person name="Kim H.S."/>
            <person name="Murphy T."/>
            <person name="Xia J."/>
            <person name="Caragea D."/>
            <person name="Park Y."/>
            <person name="Beeman R.W."/>
            <person name="Lorenzen M.D."/>
            <person name="Butcher S."/>
            <person name="Manak J.R."/>
            <person name="Brown S.J."/>
        </authorList>
    </citation>
    <scope>GENOME REANNOTATION</scope>
    <source>
        <strain evidence="2 3">Georgia GA2</strain>
    </source>
</reference>
<gene>
    <name evidence="2" type="primary">AUGUSTUS-3.0.2_32350</name>
    <name evidence="2" type="ORF">TcasGA2_TC032350</name>
</gene>